<keyword evidence="3" id="KW-1185">Reference proteome</keyword>
<dbReference type="EMBL" id="JABVEC010000001">
    <property type="protein sequence ID" value="MBC6464081.1"/>
    <property type="molecule type" value="Genomic_DNA"/>
</dbReference>
<feature type="transmembrane region" description="Helical" evidence="1">
    <location>
        <begin position="369"/>
        <end position="389"/>
    </location>
</feature>
<organism evidence="2 3">
    <name type="scientific">Actinomadura alba</name>
    <dbReference type="NCBI Taxonomy" id="406431"/>
    <lineage>
        <taxon>Bacteria</taxon>
        <taxon>Bacillati</taxon>
        <taxon>Actinomycetota</taxon>
        <taxon>Actinomycetes</taxon>
        <taxon>Streptosporangiales</taxon>
        <taxon>Thermomonosporaceae</taxon>
        <taxon>Actinomadura</taxon>
    </lineage>
</organism>
<dbReference type="SUPFAM" id="SSF141571">
    <property type="entry name" value="Pentapeptide repeat-like"/>
    <property type="match status" value="1"/>
</dbReference>
<evidence type="ECO:0000313" key="3">
    <source>
        <dbReference type="Proteomes" id="UP000805614"/>
    </source>
</evidence>
<dbReference type="InterPro" id="IPR001646">
    <property type="entry name" value="5peptide_repeat"/>
</dbReference>
<proteinExistence type="predicted"/>
<accession>A0ABR7LH25</accession>
<dbReference type="Pfam" id="PF13576">
    <property type="entry name" value="Pentapeptide_3"/>
    <property type="match status" value="1"/>
</dbReference>
<evidence type="ECO:0000256" key="1">
    <source>
        <dbReference type="SAM" id="Phobius"/>
    </source>
</evidence>
<feature type="transmembrane region" description="Helical" evidence="1">
    <location>
        <begin position="339"/>
        <end position="357"/>
    </location>
</feature>
<comment type="caution">
    <text evidence="2">The sequence shown here is derived from an EMBL/GenBank/DDBJ whole genome shotgun (WGS) entry which is preliminary data.</text>
</comment>
<feature type="transmembrane region" description="Helical" evidence="1">
    <location>
        <begin position="428"/>
        <end position="445"/>
    </location>
</feature>
<evidence type="ECO:0000313" key="2">
    <source>
        <dbReference type="EMBL" id="MBC6464081.1"/>
    </source>
</evidence>
<keyword evidence="1" id="KW-0472">Membrane</keyword>
<gene>
    <name evidence="2" type="ORF">HKK74_00995</name>
</gene>
<dbReference type="Gene3D" id="2.160.20.80">
    <property type="entry name" value="E3 ubiquitin-protein ligase SopA"/>
    <property type="match status" value="1"/>
</dbReference>
<sequence>MSPRDPETHPDGDFSGQEFTDVDFRGTVFPDRTDFGGAVFHGKADFSGAVFTGRVFFTGAVFEGEADFYQAVFEGFANFRGVRIVGAATFNGAVFADGPLIEDAVVDGPLGFRRAVFENTSMLGPLSARSVDFTHATCHRRVRIDVRTEEVGCERARFPSGVRLLAHGARVFFTDTELGGASFIGTQDPDDRDDWPQVMSLTGTDTGELTLSYTRLWRCRLAGVHNLDRMRIEGYSTFDVAPPRLFTARRSIIWDEHLLRGTWPQAPRLGRRRWAPPADLPPAAAPESASEVEQAYRALRKGCVDAGDEVGAGDFYYGEMEMRRLGQFLLARTRRRDRWWPGWVAARGEHLLLWLYWAVSGYGLRASRAFAALAVVIAVAAAAFGAWGYPPAADMTYFDSLRFSLRAATSLLRGPEQGLTPAGEWIELVLRFTGPLLFGLALLAVRGRVRR</sequence>
<keyword evidence="1" id="KW-1133">Transmembrane helix</keyword>
<dbReference type="RefSeq" id="WP_187241001.1">
    <property type="nucleotide sequence ID" value="NZ_BAAAOK010000011.1"/>
</dbReference>
<keyword evidence="1" id="KW-0812">Transmembrane</keyword>
<dbReference type="Proteomes" id="UP000805614">
    <property type="component" value="Unassembled WGS sequence"/>
</dbReference>
<reference evidence="2 3" key="1">
    <citation type="submission" date="2020-06" db="EMBL/GenBank/DDBJ databases">
        <title>Actinomadura xiongansis sp. nov., isolated from soil of Baiyangdian.</title>
        <authorList>
            <person name="Zhang X."/>
        </authorList>
    </citation>
    <scope>NUCLEOTIDE SEQUENCE [LARGE SCALE GENOMIC DNA]</scope>
    <source>
        <strain evidence="2 3">HBUM206468</strain>
    </source>
</reference>
<name>A0ABR7LH25_9ACTN</name>
<protein>
    <submittedName>
        <fullName evidence="2">Pentapeptide repeat-containing protein</fullName>
    </submittedName>
</protein>